<name>A0A5C3F8Y3_9BASI</name>
<feature type="compositionally biased region" description="Basic and acidic residues" evidence="1">
    <location>
        <begin position="12"/>
        <end position="26"/>
    </location>
</feature>
<feature type="region of interest" description="Disordered" evidence="1">
    <location>
        <begin position="204"/>
        <end position="223"/>
    </location>
</feature>
<protein>
    <submittedName>
        <fullName evidence="3">Uncharacterized protein</fullName>
    </submittedName>
</protein>
<feature type="region of interest" description="Disordered" evidence="1">
    <location>
        <begin position="1"/>
        <end position="29"/>
    </location>
</feature>
<evidence type="ECO:0000313" key="3">
    <source>
        <dbReference type="EMBL" id="SPO39809.1"/>
    </source>
</evidence>
<dbReference type="AlphaFoldDB" id="A0A5C3F8Y3"/>
<gene>
    <name evidence="3" type="ORF">PSFLO_05290</name>
</gene>
<organism evidence="3 4">
    <name type="scientific">Pseudozyma flocculosa</name>
    <dbReference type="NCBI Taxonomy" id="84751"/>
    <lineage>
        <taxon>Eukaryota</taxon>
        <taxon>Fungi</taxon>
        <taxon>Dikarya</taxon>
        <taxon>Basidiomycota</taxon>
        <taxon>Ustilaginomycotina</taxon>
        <taxon>Ustilaginomycetes</taxon>
        <taxon>Ustilaginales</taxon>
        <taxon>Ustilaginaceae</taxon>
        <taxon>Pseudozyma</taxon>
    </lineage>
</organism>
<evidence type="ECO:0000313" key="4">
    <source>
        <dbReference type="Proteomes" id="UP000323386"/>
    </source>
</evidence>
<keyword evidence="2" id="KW-0812">Transmembrane</keyword>
<accession>A0A5C3F8Y3</accession>
<keyword evidence="4" id="KW-1185">Reference proteome</keyword>
<dbReference type="EMBL" id="OOIP01000016">
    <property type="protein sequence ID" value="SPO39809.1"/>
    <property type="molecule type" value="Genomic_DNA"/>
</dbReference>
<evidence type="ECO:0000256" key="2">
    <source>
        <dbReference type="SAM" id="Phobius"/>
    </source>
</evidence>
<keyword evidence="2" id="KW-1133">Transmembrane helix</keyword>
<dbReference type="Proteomes" id="UP000323386">
    <property type="component" value="Unassembled WGS sequence"/>
</dbReference>
<sequence>MAGGAKKPGGRAKGEAERQAGSRDHGQVLQAGACLSGQAGWDARRARPAPLGAWAEAGPGTPARGPGLAWPGEQASRRAGELSQGSSVVAAGQLLVVVVVVVIIIIIITSPPRARHIALFRFSLLPRASPSRSPRPHLLYNIRPRFSSPPPVPSFRLSRPGSVGALVERRRSCHVGPHPSGPRQTPLGTTSPFQIAARSAVGSLSTQRRLASSTSPSRQPSQKLTWDLGLRTAKGFKLIALRPSPAAAPSQQLGVATSRLLAWSRNSPLPRRNTAFSALPTPSGASTLHLDLSLGMQDRS</sequence>
<reference evidence="3 4" key="1">
    <citation type="submission" date="2018-03" db="EMBL/GenBank/DDBJ databases">
        <authorList>
            <person name="Guldener U."/>
        </authorList>
    </citation>
    <scope>NUCLEOTIDE SEQUENCE [LARGE SCALE GENOMIC DNA]</scope>
    <source>
        <strain evidence="3 4">DAOM196992</strain>
    </source>
</reference>
<proteinExistence type="predicted"/>
<feature type="transmembrane region" description="Helical" evidence="2">
    <location>
        <begin position="87"/>
        <end position="108"/>
    </location>
</feature>
<keyword evidence="2" id="KW-0472">Membrane</keyword>
<evidence type="ECO:0000256" key="1">
    <source>
        <dbReference type="SAM" id="MobiDB-lite"/>
    </source>
</evidence>
<feature type="region of interest" description="Disordered" evidence="1">
    <location>
        <begin position="170"/>
        <end position="190"/>
    </location>
</feature>